<name>A0A4Y1X112_9BACT</name>
<dbReference type="RefSeq" id="WP_141428956.1">
    <property type="nucleotide sequence ID" value="NZ_AP019736.1"/>
</dbReference>
<proteinExistence type="predicted"/>
<dbReference type="InterPro" id="IPR024311">
    <property type="entry name" value="Lipocalin-like"/>
</dbReference>
<dbReference type="GeneID" id="98673629"/>
<dbReference type="Proteomes" id="UP000319374">
    <property type="component" value="Chromosome"/>
</dbReference>
<evidence type="ECO:0000259" key="2">
    <source>
        <dbReference type="Pfam" id="PF12702"/>
    </source>
</evidence>
<evidence type="ECO:0000313" key="3">
    <source>
        <dbReference type="EMBL" id="BBL07007.1"/>
    </source>
</evidence>
<dbReference type="EMBL" id="AP019736">
    <property type="protein sequence ID" value="BBL07007.1"/>
    <property type="molecule type" value="Genomic_DNA"/>
</dbReference>
<dbReference type="OrthoDB" id="199694at2"/>
<dbReference type="Gene3D" id="2.40.128.280">
    <property type="match status" value="1"/>
</dbReference>
<feature type="chain" id="PRO_5021337860" description="Lipocalin-like domain-containing protein" evidence="1">
    <location>
        <begin position="24"/>
        <end position="189"/>
    </location>
</feature>
<dbReference type="Pfam" id="PF12702">
    <property type="entry name" value="Lipocalin_3"/>
    <property type="match status" value="1"/>
</dbReference>
<keyword evidence="1" id="KW-0732">Signal</keyword>
<dbReference type="AlphaFoldDB" id="A0A4Y1X112"/>
<sequence length="189" mass="19732">MKTLKTAFAALALCGLAACTAPAPESVAGFIADATMNTVTLRALTSEQTYTFATAEADKSEAYGLLVGSPAIVEYTGDLKKNPEAVKISADRTYAEAVGRWTVPDPIAPAKVMGVELQTEGRAQSINMATLIYTGWELQGEAGKILLKGQSIGNGQTIGFTETGVISKDAAGRYTLSIEGTGTVYTKAQ</sequence>
<accession>A0A4Y1X112</accession>
<protein>
    <recommendedName>
        <fullName evidence="2">Lipocalin-like domain-containing protein</fullName>
    </recommendedName>
</protein>
<feature type="domain" description="Lipocalin-like" evidence="2">
    <location>
        <begin position="96"/>
        <end position="187"/>
    </location>
</feature>
<evidence type="ECO:0000313" key="4">
    <source>
        <dbReference type="Proteomes" id="UP000319374"/>
    </source>
</evidence>
<dbReference type="KEGG" id="ada:A5CPEGH6_16450"/>
<gene>
    <name evidence="3" type="ORF">A5CPEGH6_16450</name>
</gene>
<organism evidence="3 4">
    <name type="scientific">Alistipes dispar</name>
    <dbReference type="NCBI Taxonomy" id="2585119"/>
    <lineage>
        <taxon>Bacteria</taxon>
        <taxon>Pseudomonadati</taxon>
        <taxon>Bacteroidota</taxon>
        <taxon>Bacteroidia</taxon>
        <taxon>Bacteroidales</taxon>
        <taxon>Rikenellaceae</taxon>
        <taxon>Alistipes</taxon>
    </lineage>
</organism>
<keyword evidence="4" id="KW-1185">Reference proteome</keyword>
<evidence type="ECO:0000256" key="1">
    <source>
        <dbReference type="SAM" id="SignalP"/>
    </source>
</evidence>
<feature type="signal peptide" evidence="1">
    <location>
        <begin position="1"/>
        <end position="23"/>
    </location>
</feature>
<dbReference type="PROSITE" id="PS51257">
    <property type="entry name" value="PROKAR_LIPOPROTEIN"/>
    <property type="match status" value="1"/>
</dbReference>
<reference evidence="4" key="1">
    <citation type="submission" date="2019-06" db="EMBL/GenBank/DDBJ databases">
        <title>Alistipes onderdonkii subsp. vulgaris subsp. nov., Alistipes dispar sp. nov. and Alistipes communis sp. nov., isolated from human faeces, and creation of Alistipes onderdonkii subsp. onderdonkii subsp. nov.</title>
        <authorList>
            <person name="Sakamoto M."/>
            <person name="Ikeyama N."/>
            <person name="Ogata Y."/>
            <person name="Suda W."/>
            <person name="Iino T."/>
            <person name="Hattori M."/>
            <person name="Ohkuma M."/>
        </authorList>
    </citation>
    <scope>NUCLEOTIDE SEQUENCE [LARGE SCALE GENOMIC DNA]</scope>
    <source>
        <strain evidence="4">5CPEGH6</strain>
    </source>
</reference>